<proteinExistence type="predicted"/>
<comment type="caution">
    <text evidence="2">The sequence shown here is derived from an EMBL/GenBank/DDBJ whole genome shotgun (WGS) entry which is preliminary data.</text>
</comment>
<evidence type="ECO:0000256" key="1">
    <source>
        <dbReference type="SAM" id="SignalP"/>
    </source>
</evidence>
<evidence type="ECO:0000313" key="2">
    <source>
        <dbReference type="EMBL" id="NME85351.1"/>
    </source>
</evidence>
<dbReference type="Proteomes" id="UP000520291">
    <property type="component" value="Unassembled WGS sequence"/>
</dbReference>
<keyword evidence="1" id="KW-0732">Signal</keyword>
<dbReference type="RefSeq" id="WP_168947317.1">
    <property type="nucleotide sequence ID" value="NZ_JABAGL010000005.1"/>
</dbReference>
<reference evidence="2 3" key="1">
    <citation type="submission" date="2020-04" db="EMBL/GenBank/DDBJ databases">
        <authorList>
            <person name="Hitch T.C.A."/>
            <person name="Wylensek D."/>
            <person name="Clavel T."/>
        </authorList>
    </citation>
    <scope>NUCLEOTIDE SEQUENCE [LARGE SCALE GENOMIC DNA]</scope>
    <source>
        <strain evidence="2 3">WCA3-601-WT-5E</strain>
    </source>
</reference>
<protein>
    <submittedName>
        <fullName evidence="2">Uncharacterized protein</fullName>
    </submittedName>
</protein>
<gene>
    <name evidence="2" type="ORF">HF841_04840</name>
</gene>
<evidence type="ECO:0000313" key="3">
    <source>
        <dbReference type="Proteomes" id="UP000520291"/>
    </source>
</evidence>
<organism evidence="2 3">
    <name type="scientific">Bacteroides eggerthii</name>
    <dbReference type="NCBI Taxonomy" id="28111"/>
    <lineage>
        <taxon>Bacteria</taxon>
        <taxon>Pseudomonadati</taxon>
        <taxon>Bacteroidota</taxon>
        <taxon>Bacteroidia</taxon>
        <taxon>Bacteroidales</taxon>
        <taxon>Bacteroidaceae</taxon>
        <taxon>Bacteroides</taxon>
    </lineage>
</organism>
<feature type="signal peptide" evidence="1">
    <location>
        <begin position="1"/>
        <end position="18"/>
    </location>
</feature>
<accession>A0A7X9XHL9</accession>
<dbReference type="EMBL" id="JABAGL010000005">
    <property type="protein sequence ID" value="NME85351.1"/>
    <property type="molecule type" value="Genomic_DNA"/>
</dbReference>
<feature type="chain" id="PRO_5031252811" evidence="1">
    <location>
        <begin position="19"/>
        <end position="223"/>
    </location>
</feature>
<dbReference type="AlphaFoldDB" id="A0A7X9XHL9"/>
<name>A0A7X9XHL9_9BACE</name>
<sequence>MKKILIALMLIMPFFASAQEDSILVFKDSLSTYRDSLLVRNLVDSLMEDGLKKEQITSISGISFGISQEKALPILRNKYGREEENLSDNKCIIFKNIKYAGVDFDSIHFLFQSDGINSYFNSCIFVLNAKNKKEVVDKQQEMKDILSKKYNLSSFKDDNGFDLYVGGISPLWDGHWKSFLEENYAAAVHIDIINYSADLVRITNVKYSVRIVYGPFNYVKEEF</sequence>